<evidence type="ECO:0000313" key="2">
    <source>
        <dbReference type="EMBL" id="EFA22276.1"/>
    </source>
</evidence>
<protein>
    <submittedName>
        <fullName evidence="2">Uncharacterized protein</fullName>
    </submittedName>
</protein>
<reference evidence="2 3" key="1">
    <citation type="submission" date="2009-11" db="EMBL/GenBank/DDBJ databases">
        <authorList>
            <person name="Weinstock G."/>
            <person name="Sodergren E."/>
            <person name="Clifton S."/>
            <person name="Fulton L."/>
            <person name="Fulton B."/>
            <person name="Courtney L."/>
            <person name="Fronick C."/>
            <person name="Harrison M."/>
            <person name="Strong C."/>
            <person name="Farmer C."/>
            <person name="Delahaunty K."/>
            <person name="Markovic C."/>
            <person name="Hall O."/>
            <person name="Minx P."/>
            <person name="Tomlinson C."/>
            <person name="Mitreva M."/>
            <person name="Nelson J."/>
            <person name="Hou S."/>
            <person name="Wollam A."/>
            <person name="Pepin K.H."/>
            <person name="Johnson M."/>
            <person name="Bhonagiri V."/>
            <person name="Nash W.E."/>
            <person name="Warren W."/>
            <person name="Chinwalla A."/>
            <person name="Mardis E.R."/>
            <person name="Wilson R.K."/>
        </authorList>
    </citation>
    <scope>NUCLEOTIDE SEQUENCE [LARGE SCALE GENOMIC DNA]</scope>
    <source>
        <strain evidence="2 3">DSM 20093</strain>
    </source>
</reference>
<comment type="caution">
    <text evidence="2">The sequence shown here is derived from an EMBL/GenBank/DDBJ whole genome shotgun (WGS) entry which is preliminary data.</text>
</comment>
<proteinExistence type="predicted"/>
<name>D1NVZ0_9BIFI</name>
<accession>D1NVZ0</accession>
<sequence>MDALEGMMDALEGSGVYETLTPRGQSFEEAGNRRDGGGERDISGKTNGWGGTCESDTLTPRGQRPIAARPDG</sequence>
<gene>
    <name evidence="2" type="ORF">BIFGAL_04034</name>
</gene>
<dbReference type="EMBL" id="ABXB03000004">
    <property type="protein sequence ID" value="EFA22276.1"/>
    <property type="molecule type" value="Genomic_DNA"/>
</dbReference>
<feature type="compositionally biased region" description="Basic and acidic residues" evidence="1">
    <location>
        <begin position="30"/>
        <end position="43"/>
    </location>
</feature>
<feature type="region of interest" description="Disordered" evidence="1">
    <location>
        <begin position="1"/>
        <end position="72"/>
    </location>
</feature>
<evidence type="ECO:0000313" key="3">
    <source>
        <dbReference type="Proteomes" id="UP000003656"/>
    </source>
</evidence>
<dbReference type="AlphaFoldDB" id="D1NVZ0"/>
<dbReference type="Proteomes" id="UP000003656">
    <property type="component" value="Unassembled WGS sequence"/>
</dbReference>
<organism evidence="2 3">
    <name type="scientific">Bifidobacterium gallicum DSM 20093 = LMG 11596</name>
    <dbReference type="NCBI Taxonomy" id="561180"/>
    <lineage>
        <taxon>Bacteria</taxon>
        <taxon>Bacillati</taxon>
        <taxon>Actinomycetota</taxon>
        <taxon>Actinomycetes</taxon>
        <taxon>Bifidobacteriales</taxon>
        <taxon>Bifidobacteriaceae</taxon>
        <taxon>Bifidobacterium</taxon>
    </lineage>
</organism>
<evidence type="ECO:0000256" key="1">
    <source>
        <dbReference type="SAM" id="MobiDB-lite"/>
    </source>
</evidence>